<evidence type="ECO:0000259" key="2">
    <source>
        <dbReference type="PROSITE" id="PS50990"/>
    </source>
</evidence>
<evidence type="ECO:0000313" key="3">
    <source>
        <dbReference type="EMBL" id="MBW4464064.1"/>
    </source>
</evidence>
<feature type="transmembrane region" description="Helical" evidence="1">
    <location>
        <begin position="115"/>
        <end position="135"/>
    </location>
</feature>
<keyword evidence="1" id="KW-0472">Membrane</keyword>
<dbReference type="InterPro" id="IPR036365">
    <property type="entry name" value="PGBD-like_sf"/>
</dbReference>
<dbReference type="SUPFAM" id="SSF47090">
    <property type="entry name" value="PGBD-like"/>
    <property type="match status" value="1"/>
</dbReference>
<sequence>MNRLDWGKSGIKGAMLEFGMTLLFGLLAVRLGLGWGRLLLRRGATANNLFTGKNIESLAFLGGYFLLLLLALNLPQMQGLPLEWRSYGMQITWSIMRVLLLGFCGMAFVVSWQTARLQVIGVLLLGCLGLAGFTVSERYFLAPIYASLEDNLLPNGIFQQTSNSSCAPSALATILRLWNLDATESSVAKLAGTSRLGTSMPQLITASRTLGLDGLELSPTWEQMRRINRPGVLASWLYSERGRDQHAISLVAMTAGTVTVADPALGKFYELTPQQFDRIWRQQYVPIFRPAEIQLSQTQVADYLHQSGFLPQPSATGTALKQALTQFQTAMGVQATGSMDAKTALLLSGPYLKGLPTLAAPQLKTKR</sequence>
<organism evidence="3 4">
    <name type="scientific">Pegethrix bostrychoides GSE-TBD4-15B</name>
    <dbReference type="NCBI Taxonomy" id="2839662"/>
    <lineage>
        <taxon>Bacteria</taxon>
        <taxon>Bacillati</taxon>
        <taxon>Cyanobacteriota</taxon>
        <taxon>Cyanophyceae</taxon>
        <taxon>Oculatellales</taxon>
        <taxon>Oculatellaceae</taxon>
        <taxon>Pegethrix</taxon>
    </lineage>
</organism>
<dbReference type="Pfam" id="PF01471">
    <property type="entry name" value="PG_binding_1"/>
    <property type="match status" value="1"/>
</dbReference>
<dbReference type="Gene3D" id="3.90.70.10">
    <property type="entry name" value="Cysteine proteinases"/>
    <property type="match status" value="1"/>
</dbReference>
<evidence type="ECO:0000256" key="1">
    <source>
        <dbReference type="SAM" id="Phobius"/>
    </source>
</evidence>
<reference evidence="3" key="1">
    <citation type="submission" date="2021-05" db="EMBL/GenBank/DDBJ databases">
        <authorList>
            <person name="Pietrasiak N."/>
            <person name="Ward R."/>
            <person name="Stajich J.E."/>
            <person name="Kurbessoian T."/>
        </authorList>
    </citation>
    <scope>NUCLEOTIDE SEQUENCE</scope>
    <source>
        <strain evidence="3">GSE-TBD4-15B</strain>
    </source>
</reference>
<protein>
    <submittedName>
        <fullName evidence="3">Peptidoglycan-binding protein</fullName>
    </submittedName>
</protein>
<dbReference type="GO" id="GO:0006508">
    <property type="term" value="P:proteolysis"/>
    <property type="evidence" value="ECO:0007669"/>
    <property type="project" value="InterPro"/>
</dbReference>
<dbReference type="InterPro" id="IPR002477">
    <property type="entry name" value="Peptidoglycan-bd-like"/>
</dbReference>
<dbReference type="GO" id="GO:0005524">
    <property type="term" value="F:ATP binding"/>
    <property type="evidence" value="ECO:0007669"/>
    <property type="project" value="InterPro"/>
</dbReference>
<evidence type="ECO:0000313" key="4">
    <source>
        <dbReference type="Proteomes" id="UP000707356"/>
    </source>
</evidence>
<keyword evidence="1" id="KW-1133">Transmembrane helix</keyword>
<dbReference type="EMBL" id="JAHHHV010000005">
    <property type="protein sequence ID" value="MBW4464064.1"/>
    <property type="molecule type" value="Genomic_DNA"/>
</dbReference>
<dbReference type="Proteomes" id="UP000707356">
    <property type="component" value="Unassembled WGS sequence"/>
</dbReference>
<dbReference type="InterPro" id="IPR036366">
    <property type="entry name" value="PGBDSf"/>
</dbReference>
<feature type="transmembrane region" description="Helical" evidence="1">
    <location>
        <begin position="58"/>
        <end position="75"/>
    </location>
</feature>
<proteinExistence type="predicted"/>
<dbReference type="GO" id="GO:0008233">
    <property type="term" value="F:peptidase activity"/>
    <property type="evidence" value="ECO:0007669"/>
    <property type="project" value="InterPro"/>
</dbReference>
<keyword evidence="1" id="KW-0812">Transmembrane</keyword>
<feature type="transmembrane region" description="Helical" evidence="1">
    <location>
        <begin position="87"/>
        <end position="109"/>
    </location>
</feature>
<accession>A0A951P8I5</accession>
<feature type="domain" description="Peptidase C39" evidence="2">
    <location>
        <begin position="160"/>
        <end position="287"/>
    </location>
</feature>
<name>A0A951P8I5_9CYAN</name>
<dbReference type="GO" id="GO:0016020">
    <property type="term" value="C:membrane"/>
    <property type="evidence" value="ECO:0007669"/>
    <property type="project" value="InterPro"/>
</dbReference>
<dbReference type="Gene3D" id="1.10.101.10">
    <property type="entry name" value="PGBD-like superfamily/PGBD"/>
    <property type="match status" value="1"/>
</dbReference>
<dbReference type="InterPro" id="IPR005074">
    <property type="entry name" value="Peptidase_C39"/>
</dbReference>
<dbReference type="PROSITE" id="PS50990">
    <property type="entry name" value="PEPTIDASE_C39"/>
    <property type="match status" value="1"/>
</dbReference>
<comment type="caution">
    <text evidence="3">The sequence shown here is derived from an EMBL/GenBank/DDBJ whole genome shotgun (WGS) entry which is preliminary data.</text>
</comment>
<feature type="transmembrane region" description="Helical" evidence="1">
    <location>
        <begin position="20"/>
        <end position="38"/>
    </location>
</feature>
<dbReference type="AlphaFoldDB" id="A0A951P8I5"/>
<gene>
    <name evidence="3" type="ORF">KME07_01320</name>
</gene>
<dbReference type="Pfam" id="PF03412">
    <property type="entry name" value="Peptidase_C39"/>
    <property type="match status" value="1"/>
</dbReference>
<reference evidence="3" key="2">
    <citation type="journal article" date="2022" name="Microbiol. Resour. Announc.">
        <title>Metagenome Sequencing to Explore Phylogenomics of Terrestrial Cyanobacteria.</title>
        <authorList>
            <person name="Ward R.D."/>
            <person name="Stajich J.E."/>
            <person name="Johansen J.R."/>
            <person name="Huntemann M."/>
            <person name="Clum A."/>
            <person name="Foster B."/>
            <person name="Foster B."/>
            <person name="Roux S."/>
            <person name="Palaniappan K."/>
            <person name="Varghese N."/>
            <person name="Mukherjee S."/>
            <person name="Reddy T.B.K."/>
            <person name="Daum C."/>
            <person name="Copeland A."/>
            <person name="Chen I.A."/>
            <person name="Ivanova N.N."/>
            <person name="Kyrpides N.C."/>
            <person name="Shapiro N."/>
            <person name="Eloe-Fadrosh E.A."/>
            <person name="Pietrasiak N."/>
        </authorList>
    </citation>
    <scope>NUCLEOTIDE SEQUENCE</scope>
    <source>
        <strain evidence="3">GSE-TBD4-15B</strain>
    </source>
</reference>